<evidence type="ECO:0008006" key="14">
    <source>
        <dbReference type="Google" id="ProtNLM"/>
    </source>
</evidence>
<evidence type="ECO:0000313" key="13">
    <source>
        <dbReference type="Proteomes" id="UP001446871"/>
    </source>
</evidence>
<proteinExistence type="predicted"/>
<dbReference type="SMART" id="SM00744">
    <property type="entry name" value="RINGv"/>
    <property type="match status" value="1"/>
</dbReference>
<evidence type="ECO:0000256" key="2">
    <source>
        <dbReference type="ARBA" id="ARBA00022692"/>
    </source>
</evidence>
<keyword evidence="13" id="KW-1185">Reference proteome</keyword>
<feature type="region of interest" description="Disordered" evidence="9">
    <location>
        <begin position="360"/>
        <end position="389"/>
    </location>
</feature>
<keyword evidence="7" id="KW-0472">Membrane</keyword>
<dbReference type="InterPro" id="IPR013083">
    <property type="entry name" value="Znf_RING/FYVE/PHD"/>
</dbReference>
<dbReference type="InterPro" id="IPR001841">
    <property type="entry name" value="Znf_RING"/>
</dbReference>
<dbReference type="Proteomes" id="UP001446871">
    <property type="component" value="Unassembled WGS sequence"/>
</dbReference>
<dbReference type="EMBL" id="JAQQWM010000001">
    <property type="protein sequence ID" value="KAK8082897.1"/>
    <property type="molecule type" value="Genomic_DNA"/>
</dbReference>
<dbReference type="InterPro" id="IPR011016">
    <property type="entry name" value="Znf_RING-CH"/>
</dbReference>
<dbReference type="PROSITE" id="PS50089">
    <property type="entry name" value="ZF_RING_2"/>
    <property type="match status" value="1"/>
</dbReference>
<feature type="region of interest" description="Disordered" evidence="9">
    <location>
        <begin position="1"/>
        <end position="66"/>
    </location>
</feature>
<evidence type="ECO:0000256" key="5">
    <source>
        <dbReference type="ARBA" id="ARBA00022833"/>
    </source>
</evidence>
<evidence type="ECO:0000256" key="6">
    <source>
        <dbReference type="ARBA" id="ARBA00022989"/>
    </source>
</evidence>
<evidence type="ECO:0000256" key="9">
    <source>
        <dbReference type="SAM" id="MobiDB-lite"/>
    </source>
</evidence>
<feature type="domain" description="RING-CH-type" evidence="11">
    <location>
        <begin position="64"/>
        <end position="129"/>
    </location>
</feature>
<evidence type="ECO:0000256" key="8">
    <source>
        <dbReference type="PROSITE-ProRule" id="PRU00175"/>
    </source>
</evidence>
<gene>
    <name evidence="12" type="ORF">PG996_001678</name>
</gene>
<keyword evidence="4 8" id="KW-0863">Zinc-finger</keyword>
<organism evidence="12 13">
    <name type="scientific">Apiospora saccharicola</name>
    <dbReference type="NCBI Taxonomy" id="335842"/>
    <lineage>
        <taxon>Eukaryota</taxon>
        <taxon>Fungi</taxon>
        <taxon>Dikarya</taxon>
        <taxon>Ascomycota</taxon>
        <taxon>Pezizomycotina</taxon>
        <taxon>Sordariomycetes</taxon>
        <taxon>Xylariomycetidae</taxon>
        <taxon>Amphisphaeriales</taxon>
        <taxon>Apiosporaceae</taxon>
        <taxon>Apiospora</taxon>
    </lineage>
</organism>
<evidence type="ECO:0000259" key="11">
    <source>
        <dbReference type="PROSITE" id="PS51292"/>
    </source>
</evidence>
<evidence type="ECO:0000259" key="10">
    <source>
        <dbReference type="PROSITE" id="PS50089"/>
    </source>
</evidence>
<dbReference type="SUPFAM" id="SSF57850">
    <property type="entry name" value="RING/U-box"/>
    <property type="match status" value="1"/>
</dbReference>
<evidence type="ECO:0000256" key="1">
    <source>
        <dbReference type="ARBA" id="ARBA00004141"/>
    </source>
</evidence>
<feature type="domain" description="RING-type" evidence="10">
    <location>
        <begin position="72"/>
        <end position="123"/>
    </location>
</feature>
<comment type="caution">
    <text evidence="12">The sequence shown here is derived from an EMBL/GenBank/DDBJ whole genome shotgun (WGS) entry which is preliminary data.</text>
</comment>
<dbReference type="PANTHER" id="PTHR46283">
    <property type="entry name" value="E3 UBIQUITIN-PROTEIN LIGASE MARCH5"/>
    <property type="match status" value="1"/>
</dbReference>
<keyword evidence="2" id="KW-0812">Transmembrane</keyword>
<accession>A0ABR1WIR7</accession>
<keyword evidence="6" id="KW-1133">Transmembrane helix</keyword>
<dbReference type="Gene3D" id="3.30.40.10">
    <property type="entry name" value="Zinc/RING finger domain, C3HC4 (zinc finger)"/>
    <property type="match status" value="1"/>
</dbReference>
<evidence type="ECO:0000256" key="3">
    <source>
        <dbReference type="ARBA" id="ARBA00022723"/>
    </source>
</evidence>
<dbReference type="PROSITE" id="PS51292">
    <property type="entry name" value="ZF_RING_CH"/>
    <property type="match status" value="1"/>
</dbReference>
<sequence>MASTPSPPIPHAPGDATTFDDNVATSPIPGDTILYEEAATAPTIPDNREASSVEPSATPSPAQDEPDDVHRCFICLEDEPPTNLPAGWVTPCTCSLEGHQHCLLTWVADLEGQGKDIKCPVCQSPIQVLDRWDPAVQLSDDVMRSFSNMSPLVLVTFLTGGAIVSSAFYGMHVLEVFAGPDVALEYLYVTETREKPTSWWSTALAKFKEALPAMIPQEEGATRAAQPGANGEVKVDRLHFFSLALIGPALVLNRLYLGNLVIVPSSVIYAMFFVEHQSDLLAWPPRPKKVMSIFPTIKALYLQAYWICAKMVDRRVEATLARRRSLQGETAERVAAPQVNNAHVAPEEEEADIIDLAIGEEEEEEEEEDEDEAGEPQHDPAQAQARADRRANANSSLSSVLNFFAGALLWPTVSYSAGNLLRLTLPKPWVTRPEKGPITGLLQERWGRSLVGGCLFVVLKDAFFLYTKYRRAINRPHRRIVSVARRERAD</sequence>
<reference evidence="12 13" key="1">
    <citation type="submission" date="2023-01" db="EMBL/GenBank/DDBJ databases">
        <title>Analysis of 21 Apiospora genomes using comparative genomics revels a genus with tremendous synthesis potential of carbohydrate active enzymes and secondary metabolites.</title>
        <authorList>
            <person name="Sorensen T."/>
        </authorList>
    </citation>
    <scope>NUCLEOTIDE SEQUENCE [LARGE SCALE GENOMIC DNA]</scope>
    <source>
        <strain evidence="12 13">CBS 83171</strain>
    </source>
</reference>
<evidence type="ECO:0000256" key="4">
    <source>
        <dbReference type="ARBA" id="ARBA00022771"/>
    </source>
</evidence>
<evidence type="ECO:0000256" key="7">
    <source>
        <dbReference type="ARBA" id="ARBA00023136"/>
    </source>
</evidence>
<keyword evidence="5" id="KW-0862">Zinc</keyword>
<protein>
    <recommendedName>
        <fullName evidence="14">RING-CH-type domain-containing protein</fullName>
    </recommendedName>
</protein>
<feature type="compositionally biased region" description="Pro residues" evidence="9">
    <location>
        <begin position="1"/>
        <end position="11"/>
    </location>
</feature>
<comment type="subcellular location">
    <subcellularLocation>
        <location evidence="1">Membrane</location>
        <topology evidence="1">Multi-pass membrane protein</topology>
    </subcellularLocation>
</comment>
<evidence type="ECO:0000313" key="12">
    <source>
        <dbReference type="EMBL" id="KAK8082897.1"/>
    </source>
</evidence>
<name>A0ABR1WIR7_9PEZI</name>
<feature type="compositionally biased region" description="Acidic residues" evidence="9">
    <location>
        <begin position="360"/>
        <end position="374"/>
    </location>
</feature>
<keyword evidence="3" id="KW-0479">Metal-binding</keyword>